<organism evidence="1">
    <name type="scientific">Anguilla anguilla</name>
    <name type="common">European freshwater eel</name>
    <name type="synonym">Muraena anguilla</name>
    <dbReference type="NCBI Taxonomy" id="7936"/>
    <lineage>
        <taxon>Eukaryota</taxon>
        <taxon>Metazoa</taxon>
        <taxon>Chordata</taxon>
        <taxon>Craniata</taxon>
        <taxon>Vertebrata</taxon>
        <taxon>Euteleostomi</taxon>
        <taxon>Actinopterygii</taxon>
        <taxon>Neopterygii</taxon>
        <taxon>Teleostei</taxon>
        <taxon>Anguilliformes</taxon>
        <taxon>Anguillidae</taxon>
        <taxon>Anguilla</taxon>
    </lineage>
</organism>
<reference evidence="1" key="2">
    <citation type="journal article" date="2015" name="Fish Shellfish Immunol.">
        <title>Early steps in the European eel (Anguilla anguilla)-Vibrio vulnificus interaction in the gills: Role of the RtxA13 toxin.</title>
        <authorList>
            <person name="Callol A."/>
            <person name="Pajuelo D."/>
            <person name="Ebbesson L."/>
            <person name="Teles M."/>
            <person name="MacKenzie S."/>
            <person name="Amaro C."/>
        </authorList>
    </citation>
    <scope>NUCLEOTIDE SEQUENCE</scope>
</reference>
<dbReference type="EMBL" id="GBXM01011300">
    <property type="protein sequence ID" value="JAH97277.1"/>
    <property type="molecule type" value="Transcribed_RNA"/>
</dbReference>
<protein>
    <submittedName>
        <fullName evidence="1">Uncharacterized protein</fullName>
    </submittedName>
</protein>
<name>A0A0E9X3I9_ANGAN</name>
<dbReference type="AlphaFoldDB" id="A0A0E9X3I9"/>
<sequence>MKQVNVFFHFAYTDVQAEHQRLLVISSKMSARRDCRGSYCQMLIGVTGLPYCTSPLYYVHHTQSLGSDINTVSAKLTARQPNLRLGSGMYSFHFADKQNGKKTINRGTGSVMDNCDITCTLKLLPSDTTWSLVIGL</sequence>
<proteinExistence type="predicted"/>
<accession>A0A0E9X3I9</accession>
<reference evidence="1" key="1">
    <citation type="submission" date="2014-11" db="EMBL/GenBank/DDBJ databases">
        <authorList>
            <person name="Amaro Gonzalez C."/>
        </authorList>
    </citation>
    <scope>NUCLEOTIDE SEQUENCE</scope>
</reference>
<evidence type="ECO:0000313" key="1">
    <source>
        <dbReference type="EMBL" id="JAH97277.1"/>
    </source>
</evidence>